<keyword evidence="2" id="KW-1185">Reference proteome</keyword>
<sequence>MHNNYHTVAKLEEISKETFAVKGQSAIPKCEMTILVVAQPHIWLVNVPSQPAEIINRDMSGDVLFVIKHHI</sequence>
<reference evidence="1" key="1">
    <citation type="submission" date="2020-06" db="EMBL/GenBank/DDBJ databases">
        <title>Draft genome of Bugula neritina, a colonial animal packing powerful symbionts and potential medicines.</title>
        <authorList>
            <person name="Rayko M."/>
        </authorList>
    </citation>
    <scope>NUCLEOTIDE SEQUENCE [LARGE SCALE GENOMIC DNA]</scope>
    <source>
        <strain evidence="1">Kwan_BN1</strain>
    </source>
</reference>
<proteinExistence type="predicted"/>
<dbReference type="EMBL" id="VXIV02001353">
    <property type="protein sequence ID" value="KAF6033397.1"/>
    <property type="molecule type" value="Genomic_DNA"/>
</dbReference>
<gene>
    <name evidence="1" type="ORF">EB796_008296</name>
</gene>
<dbReference type="Proteomes" id="UP000593567">
    <property type="component" value="Unassembled WGS sequence"/>
</dbReference>
<accession>A0A7J7K590</accession>
<name>A0A7J7K590_BUGNE</name>
<comment type="caution">
    <text evidence="1">The sequence shown here is derived from an EMBL/GenBank/DDBJ whole genome shotgun (WGS) entry which is preliminary data.</text>
</comment>
<dbReference type="AlphaFoldDB" id="A0A7J7K590"/>
<evidence type="ECO:0000313" key="2">
    <source>
        <dbReference type="Proteomes" id="UP000593567"/>
    </source>
</evidence>
<evidence type="ECO:0000313" key="1">
    <source>
        <dbReference type="EMBL" id="KAF6033397.1"/>
    </source>
</evidence>
<protein>
    <submittedName>
        <fullName evidence="1">Uncharacterized protein</fullName>
    </submittedName>
</protein>
<organism evidence="1 2">
    <name type="scientific">Bugula neritina</name>
    <name type="common">Brown bryozoan</name>
    <name type="synonym">Sertularia neritina</name>
    <dbReference type="NCBI Taxonomy" id="10212"/>
    <lineage>
        <taxon>Eukaryota</taxon>
        <taxon>Metazoa</taxon>
        <taxon>Spiralia</taxon>
        <taxon>Lophotrochozoa</taxon>
        <taxon>Bryozoa</taxon>
        <taxon>Gymnolaemata</taxon>
        <taxon>Cheilostomatida</taxon>
        <taxon>Flustrina</taxon>
        <taxon>Buguloidea</taxon>
        <taxon>Bugulidae</taxon>
        <taxon>Bugula</taxon>
    </lineage>
</organism>